<organism evidence="5 6">
    <name type="scientific">Mesocestoides corti</name>
    <name type="common">Flatworm</name>
    <dbReference type="NCBI Taxonomy" id="53468"/>
    <lineage>
        <taxon>Eukaryota</taxon>
        <taxon>Metazoa</taxon>
        <taxon>Spiralia</taxon>
        <taxon>Lophotrochozoa</taxon>
        <taxon>Platyhelminthes</taxon>
        <taxon>Cestoda</taxon>
        <taxon>Eucestoda</taxon>
        <taxon>Cyclophyllidea</taxon>
        <taxon>Mesocestoididae</taxon>
        <taxon>Mesocestoides</taxon>
    </lineage>
</organism>
<evidence type="ECO:0000259" key="4">
    <source>
        <dbReference type="Pfam" id="PF15739"/>
    </source>
</evidence>
<dbReference type="AlphaFoldDB" id="A0A158QV68"/>
<reference evidence="5 6" key="1">
    <citation type="submission" date="2018-10" db="EMBL/GenBank/DDBJ databases">
        <authorList>
            <consortium name="Pathogen Informatics"/>
        </authorList>
    </citation>
    <scope>NUCLEOTIDE SEQUENCE [LARGE SCALE GENOMIC DNA]</scope>
</reference>
<dbReference type="OrthoDB" id="261426at2759"/>
<keyword evidence="6" id="KW-1185">Reference proteome</keyword>
<accession>A0A158QV68</accession>
<dbReference type="EMBL" id="UXSR01005355">
    <property type="protein sequence ID" value="VDD81345.1"/>
    <property type="molecule type" value="Genomic_DNA"/>
</dbReference>
<dbReference type="Proteomes" id="UP000267029">
    <property type="component" value="Unassembled WGS sequence"/>
</dbReference>
<keyword evidence="1 2" id="KW-0175">Coiled coil</keyword>
<evidence type="ECO:0000313" key="6">
    <source>
        <dbReference type="Proteomes" id="UP000267029"/>
    </source>
</evidence>
<dbReference type="InterPro" id="IPR032755">
    <property type="entry name" value="TSNAXIP1_N"/>
</dbReference>
<feature type="region of interest" description="Disordered" evidence="3">
    <location>
        <begin position="379"/>
        <end position="405"/>
    </location>
</feature>
<evidence type="ECO:0000256" key="1">
    <source>
        <dbReference type="ARBA" id="ARBA00023054"/>
    </source>
</evidence>
<dbReference type="STRING" id="53468.A0A158QV68"/>
<feature type="domain" description="Translin-associated factor X-interacting protein 1 N-terminal" evidence="4">
    <location>
        <begin position="26"/>
        <end position="136"/>
    </location>
</feature>
<sequence length="405" mass="46927">MEWCLAQSHYLELPPPLRPQFLVEIEKKLHTDLKKYNATDDPADPVRLQVYREAFEIFISGCTHYAPFLSQVKSQYDQYILHQSKQIKRIYPMEENVHSLSIEYERRLGEAKEAENADVKALQDQCQLKQKKIEKLEQDRVQLKALIDGLTNELSRDAHLLRAETDGRKLAQLKVNELSNILSDMENILRNQQAEIGEDPVKLRVAYEMAKETITKQTRKLVEYESNFNSTVSLEEHEKVAKELEQERALTAKLRDEIEGYANRYELLQDHCAALDTYKDLYMLQCGYALRVLGAKNAPLHEFRKPTNELQAAKSLQCFYGSDVLQLQASQFGRGEQDEKLEYIGILLSRWRKLINDKPIGELTRMAAEEMARFEQGGLPILQRNQRKESKRVAQKPRRTGTSDG</sequence>
<evidence type="ECO:0000313" key="5">
    <source>
        <dbReference type="EMBL" id="VDD81345.1"/>
    </source>
</evidence>
<gene>
    <name evidence="5" type="ORF">MCOS_LOCUS7348</name>
</gene>
<dbReference type="Pfam" id="PF15739">
    <property type="entry name" value="TSNAXIP1_N"/>
    <property type="match status" value="1"/>
</dbReference>
<proteinExistence type="predicted"/>
<evidence type="ECO:0000256" key="2">
    <source>
        <dbReference type="SAM" id="Coils"/>
    </source>
</evidence>
<evidence type="ECO:0000256" key="3">
    <source>
        <dbReference type="SAM" id="MobiDB-lite"/>
    </source>
</evidence>
<feature type="coiled-coil region" evidence="2">
    <location>
        <begin position="112"/>
        <end position="264"/>
    </location>
</feature>
<name>A0A158QV68_MESCO</name>
<protein>
    <recommendedName>
        <fullName evidence="4">Translin-associated factor X-interacting protein 1 N-terminal domain-containing protein</fullName>
    </recommendedName>
</protein>